<feature type="region of interest" description="Disordered" evidence="2">
    <location>
        <begin position="665"/>
        <end position="684"/>
    </location>
</feature>
<comment type="caution">
    <text evidence="6">The sequence shown here is derived from an EMBL/GenBank/DDBJ whole genome shotgun (WGS) entry which is preliminary data.</text>
</comment>
<dbReference type="InterPro" id="IPR013320">
    <property type="entry name" value="ConA-like_dom_sf"/>
</dbReference>
<name>A0A4Y9FJZ6_STRAI</name>
<evidence type="ECO:0000259" key="4">
    <source>
        <dbReference type="Pfam" id="PF08428"/>
    </source>
</evidence>
<reference evidence="6 7" key="1">
    <citation type="submission" date="2019-03" db="EMBL/GenBank/DDBJ databases">
        <title>Diversity of the mouse oral microbiome.</title>
        <authorList>
            <person name="Joseph S."/>
            <person name="Aduse-Opoku J."/>
            <person name="Curtis M."/>
            <person name="Wade W."/>
            <person name="Hashim A."/>
        </authorList>
    </citation>
    <scope>NUCLEOTIDE SEQUENCE [LARGE SCALE GENOMIC DNA]</scope>
    <source>
        <strain evidence="6 7">HT4</strain>
    </source>
</reference>
<dbReference type="Pfam" id="PF04650">
    <property type="entry name" value="YSIRK_signal"/>
    <property type="match status" value="1"/>
</dbReference>
<feature type="compositionally biased region" description="Basic and acidic residues" evidence="2">
    <location>
        <begin position="1055"/>
        <end position="1070"/>
    </location>
</feature>
<feature type="region of interest" description="Disordered" evidence="2">
    <location>
        <begin position="72"/>
        <end position="99"/>
    </location>
</feature>
<dbReference type="SUPFAM" id="SSF49899">
    <property type="entry name" value="Concanavalin A-like lectins/glucanases"/>
    <property type="match status" value="1"/>
</dbReference>
<feature type="domain" description="Rib" evidence="4">
    <location>
        <begin position="631"/>
        <end position="707"/>
    </location>
</feature>
<evidence type="ECO:0000259" key="5">
    <source>
        <dbReference type="Pfam" id="PF18938"/>
    </source>
</evidence>
<dbReference type="InterPro" id="IPR044024">
    <property type="entry name" value="aRib"/>
</dbReference>
<proteinExistence type="predicted"/>
<dbReference type="Pfam" id="PF08428">
    <property type="entry name" value="Rib"/>
    <property type="match status" value="7"/>
</dbReference>
<organism evidence="6 7">
    <name type="scientific">Streptococcus acidominimus</name>
    <dbReference type="NCBI Taxonomy" id="1326"/>
    <lineage>
        <taxon>Bacteria</taxon>
        <taxon>Bacillati</taxon>
        <taxon>Bacillota</taxon>
        <taxon>Bacilli</taxon>
        <taxon>Lactobacillales</taxon>
        <taxon>Streptococcaceae</taxon>
        <taxon>Streptococcus</taxon>
    </lineage>
</organism>
<dbReference type="NCBIfam" id="TIGR01168">
    <property type="entry name" value="YSIRK_signal"/>
    <property type="match status" value="1"/>
</dbReference>
<feature type="compositionally biased region" description="Basic and acidic residues" evidence="2">
    <location>
        <begin position="1099"/>
        <end position="1109"/>
    </location>
</feature>
<accession>A0A4Y9FJZ6</accession>
<feature type="domain" description="Rib" evidence="4">
    <location>
        <begin position="1004"/>
        <end position="1055"/>
    </location>
</feature>
<dbReference type="Gene3D" id="3.10.20.890">
    <property type="match status" value="4"/>
</dbReference>
<dbReference type="Pfam" id="PF18483">
    <property type="entry name" value="Lectin_L-type_dom"/>
    <property type="match status" value="1"/>
</dbReference>
<feature type="domain" description="Rib" evidence="4">
    <location>
        <begin position="909"/>
        <end position="960"/>
    </location>
</feature>
<evidence type="ECO:0000256" key="2">
    <source>
        <dbReference type="SAM" id="MobiDB-lite"/>
    </source>
</evidence>
<dbReference type="CDD" id="cd01951">
    <property type="entry name" value="lectin_L-type"/>
    <property type="match status" value="1"/>
</dbReference>
<dbReference type="AlphaFoldDB" id="A0A4Y9FJZ6"/>
<dbReference type="InterPro" id="IPR059115">
    <property type="entry name" value="Rib"/>
</dbReference>
<dbReference type="InterPro" id="IPR056573">
    <property type="entry name" value="Lectin_L-type_dom"/>
</dbReference>
<dbReference type="InterPro" id="IPR005877">
    <property type="entry name" value="YSIRK_signal_dom"/>
</dbReference>
<evidence type="ECO:0000313" key="7">
    <source>
        <dbReference type="Proteomes" id="UP000297747"/>
    </source>
</evidence>
<evidence type="ECO:0000256" key="1">
    <source>
        <dbReference type="ARBA" id="ARBA00022729"/>
    </source>
</evidence>
<feature type="domain" description="Rib" evidence="4">
    <location>
        <begin position="710"/>
        <end position="786"/>
    </location>
</feature>
<dbReference type="NCBIfam" id="TIGR02331">
    <property type="entry name" value="rib_alpha"/>
    <property type="match status" value="3"/>
</dbReference>
<feature type="region of interest" description="Disordered" evidence="2">
    <location>
        <begin position="820"/>
        <end position="844"/>
    </location>
</feature>
<feature type="non-terminal residue" evidence="6">
    <location>
        <position position="1166"/>
    </location>
</feature>
<feature type="compositionally biased region" description="Polar residues" evidence="2">
    <location>
        <begin position="1012"/>
        <end position="1022"/>
    </location>
</feature>
<feature type="domain" description="Rib" evidence="4">
    <location>
        <begin position="789"/>
        <end position="864"/>
    </location>
</feature>
<protein>
    <submittedName>
        <fullName evidence="6">YSIRK-type signal peptide-containing protein</fullName>
    </submittedName>
</protein>
<dbReference type="Pfam" id="PF18938">
    <property type="entry name" value="aRib"/>
    <property type="match status" value="1"/>
</dbReference>
<dbReference type="InterPro" id="IPR012706">
    <property type="entry name" value="Rib_alpha_Esp_rpt"/>
</dbReference>
<evidence type="ECO:0000313" key="6">
    <source>
        <dbReference type="EMBL" id="TFU29535.1"/>
    </source>
</evidence>
<feature type="domain" description="Rib" evidence="4">
    <location>
        <begin position="1099"/>
        <end position="1150"/>
    </location>
</feature>
<feature type="compositionally biased region" description="Polar residues" evidence="2">
    <location>
        <begin position="917"/>
        <end position="927"/>
    </location>
</feature>
<feature type="compositionally biased region" description="Basic and acidic residues" evidence="2">
    <location>
        <begin position="905"/>
        <end position="916"/>
    </location>
</feature>
<feature type="domain" description="Atypical Rib" evidence="5">
    <location>
        <begin position="137"/>
        <end position="202"/>
    </location>
</feature>
<feature type="domain" description="Rib" evidence="4">
    <location>
        <begin position="552"/>
        <end position="628"/>
    </location>
</feature>
<dbReference type="Proteomes" id="UP000297747">
    <property type="component" value="Unassembled WGS sequence"/>
</dbReference>
<evidence type="ECO:0000259" key="3">
    <source>
        <dbReference type="Pfam" id="PF04650"/>
    </source>
</evidence>
<dbReference type="EMBL" id="SPQA01000055">
    <property type="protein sequence ID" value="TFU29535.1"/>
    <property type="molecule type" value="Genomic_DNA"/>
</dbReference>
<feature type="domain" description="YSIRK Gram-positive signal peptide" evidence="3">
    <location>
        <begin position="14"/>
        <end position="36"/>
    </location>
</feature>
<dbReference type="RefSeq" id="WP_135053459.1">
    <property type="nucleotide sequence ID" value="NZ_JADGLI010000055.1"/>
</dbReference>
<gene>
    <name evidence="6" type="ORF">E4U01_09705</name>
</gene>
<feature type="region of interest" description="Disordered" evidence="2">
    <location>
        <begin position="867"/>
        <end position="1166"/>
    </location>
</feature>
<keyword evidence="1" id="KW-0732">Signal</keyword>
<sequence>MKSRQKMDWYRLGQRFSIRTYHVGAVSVLLGSLLLGSPVVQAEENVSLDSQPLETVVEDVAKVEETAIVPTSNEASVTPAEASLPAASTDKVETATSEKAGIETPDLAKEKAGDVGAIEEKVAEAPAIQEEAQKEPTVKEPTKVSVGNLSYLTENEKAEVRANVLAVNESATDVVVADNGTVTVYFGEKTLVLDASKTVKQKAVVSNRRLRSATVLEHDEIIIGADNFNSKVDLYGDASFNREKSVLELTPPISSKVGYVKLKDKIDISKSFNIDAKFNILQTNPNRSIGFDGISFILAPIDENRVGIGGAGLGISGLSDVLAVKIDTYSNPSEHLPGIGDPDYVEPGGDREIPHIAFVQTDGNGYMTPFNGSAKSISINYKENIWQDFNISYDENTQLMTATVGGKVIRIYLISYLDRIKEKYGSTKVSFLFSSSNFGHDSEPDTLNELKINRIDYYRERTVPRDNEQYEPAVSAGKALIDGSDAPNSPLSDADKEVVKAKVTIQPEAPVDTVISPANVISGTLDNPVVEVTVIYPDGTVDRVNVPVKQKDNEKYNPIVGKVTKPETDPVTAQDVMNQVTAPNGTQLTDKQVKGDLPTTVGTHDVPVEVTYPDGTKETVNVPVEITDVADKDQFDPIVGKVTKPETDPVTPQDVTDQVTAPNGTQLTDKQVKGDIPTTVGTHDVPVEVTYPDGTKETVNVPVEITDVADKDQFDPIVGKVTKPETDPVTPQDVTDQVTAPNGTQLTDKQVKGDIPTTVGTHNVPVEVTYPDGTKEIVNVPVEITDVADKDQFDPIVGKVTKPETDPVTAQDVTGQVTAPNGTQLTDKQVKGDLPTTVGTHDVPVEVTYPDGTKEIVNVPVEITKGADNATNEPQLKPDAPNTPAVSAGKALIDGSDTPNSPLSDADKEAVKDKVDTSNLPAGTTVTPADKVTGTPDNPVVEVTVTYPDGTTDTINVPVKQKDSASNEPTVKPDAANTPVVSAGKALIDGSDTPESPLSPADQEAVKDKVDTSNLPDGTTVTPADKVSGTPDNPVVEVTVTYPDGTTDTINVPVKQKDSATNEPSVKADEPNTPAISAGKALIDGSDTPESPLSPADQEAVKDKVDTSKLPDGTTVTPADKVTGTPDNPVVEVTVTYPDGTTDTINVPVKQKDSASNEPTVKPDAA</sequence>
<dbReference type="Gene3D" id="2.60.120.200">
    <property type="match status" value="1"/>
</dbReference>